<organism evidence="1 2">
    <name type="scientific">Nepenthes gracilis</name>
    <name type="common">Slender pitcher plant</name>
    <dbReference type="NCBI Taxonomy" id="150966"/>
    <lineage>
        <taxon>Eukaryota</taxon>
        <taxon>Viridiplantae</taxon>
        <taxon>Streptophyta</taxon>
        <taxon>Embryophyta</taxon>
        <taxon>Tracheophyta</taxon>
        <taxon>Spermatophyta</taxon>
        <taxon>Magnoliopsida</taxon>
        <taxon>eudicotyledons</taxon>
        <taxon>Gunneridae</taxon>
        <taxon>Pentapetalae</taxon>
        <taxon>Caryophyllales</taxon>
        <taxon>Nepenthaceae</taxon>
        <taxon>Nepenthes</taxon>
    </lineage>
</organism>
<sequence>MAIIKYMSLDTTMIQKLVLQCSYSATENSAQINESFSSGHGNGSVCGHGSVFRIGINVSEDKEVCLRQEAEQVLALSSSRNLKKEGKCLDILGSLLLLVLLQ</sequence>
<comment type="caution">
    <text evidence="1">The sequence shown here is derived from an EMBL/GenBank/DDBJ whole genome shotgun (WGS) entry which is preliminary data.</text>
</comment>
<accession>A0AAD3SB77</accession>
<dbReference type="Proteomes" id="UP001279734">
    <property type="component" value="Unassembled WGS sequence"/>
</dbReference>
<reference evidence="1" key="1">
    <citation type="submission" date="2023-05" db="EMBL/GenBank/DDBJ databases">
        <title>Nepenthes gracilis genome sequencing.</title>
        <authorList>
            <person name="Fukushima K."/>
        </authorList>
    </citation>
    <scope>NUCLEOTIDE SEQUENCE</scope>
    <source>
        <strain evidence="1">SING2019-196</strain>
    </source>
</reference>
<evidence type="ECO:0000313" key="2">
    <source>
        <dbReference type="Proteomes" id="UP001279734"/>
    </source>
</evidence>
<dbReference type="AlphaFoldDB" id="A0AAD3SB77"/>
<proteinExistence type="predicted"/>
<name>A0AAD3SB77_NEPGR</name>
<keyword evidence="2" id="KW-1185">Reference proteome</keyword>
<evidence type="ECO:0000313" key="1">
    <source>
        <dbReference type="EMBL" id="GMH07852.1"/>
    </source>
</evidence>
<dbReference type="EMBL" id="BSYO01000007">
    <property type="protein sequence ID" value="GMH07852.1"/>
    <property type="molecule type" value="Genomic_DNA"/>
</dbReference>
<protein>
    <submittedName>
        <fullName evidence="1">Uncharacterized protein</fullName>
    </submittedName>
</protein>
<gene>
    <name evidence="1" type="ORF">Nepgr_009692</name>
</gene>